<evidence type="ECO:0000256" key="3">
    <source>
        <dbReference type="ARBA" id="ARBA00022741"/>
    </source>
</evidence>
<dbReference type="InterPro" id="IPR050205">
    <property type="entry name" value="CDPK_Ser/Thr_kinases"/>
</dbReference>
<organism evidence="8">
    <name type="scientific">Mantoniella antarctica</name>
    <dbReference type="NCBI Taxonomy" id="81844"/>
    <lineage>
        <taxon>Eukaryota</taxon>
        <taxon>Viridiplantae</taxon>
        <taxon>Chlorophyta</taxon>
        <taxon>Mamiellophyceae</taxon>
        <taxon>Mamiellales</taxon>
        <taxon>Mamiellaceae</taxon>
        <taxon>Mantoniella</taxon>
    </lineage>
</organism>
<name>A0A7S0X6N5_9CHLO</name>
<feature type="compositionally biased region" description="Gly residues" evidence="6">
    <location>
        <begin position="593"/>
        <end position="603"/>
    </location>
</feature>
<feature type="region of interest" description="Disordered" evidence="6">
    <location>
        <begin position="279"/>
        <end position="299"/>
    </location>
</feature>
<dbReference type="EMBL" id="HBFC01015051">
    <property type="protein sequence ID" value="CAD8706142.1"/>
    <property type="molecule type" value="Transcribed_RNA"/>
</dbReference>
<feature type="domain" description="Protein kinase" evidence="7">
    <location>
        <begin position="59"/>
        <end position="418"/>
    </location>
</feature>
<protein>
    <recommendedName>
        <fullName evidence="7">Protein kinase domain-containing protein</fullName>
    </recommendedName>
</protein>
<feature type="compositionally biased region" description="Gly residues" evidence="6">
    <location>
        <begin position="288"/>
        <end position="298"/>
    </location>
</feature>
<evidence type="ECO:0000256" key="6">
    <source>
        <dbReference type="SAM" id="MobiDB-lite"/>
    </source>
</evidence>
<dbReference type="GO" id="GO:0005524">
    <property type="term" value="F:ATP binding"/>
    <property type="evidence" value="ECO:0007669"/>
    <property type="project" value="UniProtKB-KW"/>
</dbReference>
<feature type="compositionally biased region" description="Low complexity" evidence="6">
    <location>
        <begin position="541"/>
        <end position="559"/>
    </location>
</feature>
<keyword evidence="4" id="KW-0418">Kinase</keyword>
<feature type="compositionally biased region" description="Gly residues" evidence="6">
    <location>
        <begin position="560"/>
        <end position="585"/>
    </location>
</feature>
<keyword evidence="1" id="KW-0723">Serine/threonine-protein kinase</keyword>
<keyword evidence="5" id="KW-0067">ATP-binding</keyword>
<sequence length="603" mass="64058">MGCISSSEGDAGADPSSLDATTSGRWQTQVDVGTDLEFGNYVRTSLGRLETRTHPLDKYDVLEKLGTGGFAVVSRIRLCGNAVHAELEDVDVKNEYAMKVVQASFGEGVADKGREEEHGDAAAGGTLGRRRKGEVCMSVEEVVNEISVMSTLHHPAILAIKEYFLAESERRVYVITEMAYGGTVLAAVLKMRDERLAEQEAQVVVRCALEGVAYLHSQMVMHRDLKLDNLLLKRDDDLSSVVIADFGLAKRCIGVPRTHEGRRDGSGCGDEGEWARLGQGTREEEDGGGWSHGDGKGGAAPSALVIPHAAGGARRACGTAVYVAPEVVGGKTSYGAAVDVWSLGIVAYALLSGFTPRDVWTAACRRGPGAPSSARDFGFDGPSWSRVSQNARDFIVACVQVPPAARPTAAALLHHPWMAQVVNVRPAPARVKSRLFDFVTANQAQLPARHFARGDFLMTQGRRGHGDVLVITSGKVDVFVKDCAWGGAGERTKVKVTRRLPGEFVGLTAAAARPSWDSKLRRENVHSVLERTHSESQSFRSVSETSQSSMTSSAMSRRNSGGGGSGGGGGGGQGCRSWRGWGGRGSTSREAGGRGSSGGYGGR</sequence>
<dbReference type="GO" id="GO:0004674">
    <property type="term" value="F:protein serine/threonine kinase activity"/>
    <property type="evidence" value="ECO:0007669"/>
    <property type="project" value="UniProtKB-KW"/>
</dbReference>
<dbReference type="InterPro" id="IPR008271">
    <property type="entry name" value="Ser/Thr_kinase_AS"/>
</dbReference>
<dbReference type="Pfam" id="PF00069">
    <property type="entry name" value="Pkinase"/>
    <property type="match status" value="2"/>
</dbReference>
<dbReference type="SMART" id="SM00220">
    <property type="entry name" value="S_TKc"/>
    <property type="match status" value="1"/>
</dbReference>
<feature type="region of interest" description="Disordered" evidence="6">
    <location>
        <begin position="1"/>
        <end position="26"/>
    </location>
</feature>
<reference evidence="8" key="1">
    <citation type="submission" date="2021-01" db="EMBL/GenBank/DDBJ databases">
        <authorList>
            <person name="Corre E."/>
            <person name="Pelletier E."/>
            <person name="Niang G."/>
            <person name="Scheremetjew M."/>
            <person name="Finn R."/>
            <person name="Kale V."/>
            <person name="Holt S."/>
            <person name="Cochrane G."/>
            <person name="Meng A."/>
            <person name="Brown T."/>
            <person name="Cohen L."/>
        </authorList>
    </citation>
    <scope>NUCLEOTIDE SEQUENCE</scope>
    <source>
        <strain evidence="8">SL-175</strain>
    </source>
</reference>
<dbReference type="InterPro" id="IPR000719">
    <property type="entry name" value="Prot_kinase_dom"/>
</dbReference>
<evidence type="ECO:0000256" key="1">
    <source>
        <dbReference type="ARBA" id="ARBA00022527"/>
    </source>
</evidence>
<evidence type="ECO:0000313" key="8">
    <source>
        <dbReference type="EMBL" id="CAD8706142.1"/>
    </source>
</evidence>
<proteinExistence type="predicted"/>
<gene>
    <name evidence="8" type="ORF">MANT1106_LOCUS8825</name>
</gene>
<keyword evidence="3" id="KW-0547">Nucleotide-binding</keyword>
<dbReference type="PROSITE" id="PS50011">
    <property type="entry name" value="PROTEIN_KINASE_DOM"/>
    <property type="match status" value="1"/>
</dbReference>
<keyword evidence="2" id="KW-0808">Transferase</keyword>
<dbReference type="InterPro" id="IPR011009">
    <property type="entry name" value="Kinase-like_dom_sf"/>
</dbReference>
<evidence type="ECO:0000259" key="7">
    <source>
        <dbReference type="PROSITE" id="PS50011"/>
    </source>
</evidence>
<evidence type="ECO:0000256" key="5">
    <source>
        <dbReference type="ARBA" id="ARBA00022840"/>
    </source>
</evidence>
<evidence type="ECO:0000256" key="4">
    <source>
        <dbReference type="ARBA" id="ARBA00022777"/>
    </source>
</evidence>
<evidence type="ECO:0000256" key="2">
    <source>
        <dbReference type="ARBA" id="ARBA00022679"/>
    </source>
</evidence>
<accession>A0A7S0X6N5</accession>
<dbReference type="PROSITE" id="PS00108">
    <property type="entry name" value="PROTEIN_KINASE_ST"/>
    <property type="match status" value="1"/>
</dbReference>
<feature type="region of interest" description="Disordered" evidence="6">
    <location>
        <begin position="529"/>
        <end position="603"/>
    </location>
</feature>
<dbReference type="Gene3D" id="1.10.510.10">
    <property type="entry name" value="Transferase(Phosphotransferase) domain 1"/>
    <property type="match status" value="2"/>
</dbReference>
<dbReference type="SUPFAM" id="SSF56112">
    <property type="entry name" value="Protein kinase-like (PK-like)"/>
    <property type="match status" value="1"/>
</dbReference>
<dbReference type="PANTHER" id="PTHR24349">
    <property type="entry name" value="SERINE/THREONINE-PROTEIN KINASE"/>
    <property type="match status" value="1"/>
</dbReference>
<dbReference type="AlphaFoldDB" id="A0A7S0X6N5"/>